<feature type="chain" id="PRO_5010469476" evidence="2">
    <location>
        <begin position="20"/>
        <end position="157"/>
    </location>
</feature>
<dbReference type="Proteomes" id="UP000673383">
    <property type="component" value="Unassembled WGS sequence"/>
</dbReference>
<sequence>MRASLALAILAAMTSTALAGGGFDIVVPVRPGVPIIINGVDASYAVVESAMGLARNESMVPTVYGGRPIDPQPNVGHYYPSLGRMPGYGRLEIEPPANRRLPKPAESYHQSWGAESAPLPAQSNVPVDPPPVIYAPEFNGPRPLPRPFPRPPRPRGF</sequence>
<dbReference type="RefSeq" id="WP_018272262.1">
    <property type="nucleotide sequence ID" value="NZ_BJNL01000012.1"/>
</dbReference>
<reference evidence="4 6" key="2">
    <citation type="submission" date="2024-07" db="EMBL/GenBank/DDBJ databases">
        <title>Genomic Encyclopedia of Type Strains, Phase V (KMG-V): Genome sequencing to study the core and pangenomes of soil and plant-associated prokaryotes.</title>
        <authorList>
            <person name="Whitman W."/>
        </authorList>
    </citation>
    <scope>NUCLEOTIDE SEQUENCE [LARGE SCALE GENOMIC DNA]</scope>
    <source>
        <strain evidence="4 6">USDA 415</strain>
    </source>
</reference>
<gene>
    <name evidence="4" type="ORF">ABIF29_004922</name>
    <name evidence="3" type="ORF">JOH49_006059</name>
</gene>
<name>A0A1E3EXR0_BRAEL</name>
<dbReference type="EMBL" id="JAFICZ010000001">
    <property type="protein sequence ID" value="MBP1296306.1"/>
    <property type="molecule type" value="Genomic_DNA"/>
</dbReference>
<evidence type="ECO:0000256" key="1">
    <source>
        <dbReference type="SAM" id="MobiDB-lite"/>
    </source>
</evidence>
<dbReference type="STRING" id="29448.QU41_35430"/>
<dbReference type="Proteomes" id="UP001565471">
    <property type="component" value="Unassembled WGS sequence"/>
</dbReference>
<evidence type="ECO:0000313" key="5">
    <source>
        <dbReference type="Proteomes" id="UP000673383"/>
    </source>
</evidence>
<evidence type="ECO:0000313" key="3">
    <source>
        <dbReference type="EMBL" id="MBP1296306.1"/>
    </source>
</evidence>
<keyword evidence="2" id="KW-0732">Signal</keyword>
<dbReference type="AlphaFoldDB" id="A0A1E3EXR0"/>
<feature type="compositionally biased region" description="Pro residues" evidence="1">
    <location>
        <begin position="142"/>
        <end position="151"/>
    </location>
</feature>
<evidence type="ECO:0000313" key="6">
    <source>
        <dbReference type="Proteomes" id="UP001565471"/>
    </source>
</evidence>
<organism evidence="3 5">
    <name type="scientific">Bradyrhizobium elkanii</name>
    <dbReference type="NCBI Taxonomy" id="29448"/>
    <lineage>
        <taxon>Bacteria</taxon>
        <taxon>Pseudomonadati</taxon>
        <taxon>Pseudomonadota</taxon>
        <taxon>Alphaproteobacteria</taxon>
        <taxon>Hyphomicrobiales</taxon>
        <taxon>Nitrobacteraceae</taxon>
        <taxon>Bradyrhizobium</taxon>
    </lineage>
</organism>
<dbReference type="GeneID" id="92953883"/>
<evidence type="ECO:0000313" key="4">
    <source>
        <dbReference type="EMBL" id="MEY9318123.1"/>
    </source>
</evidence>
<dbReference type="eggNOG" id="ENOG502ZMF7">
    <property type="taxonomic scope" value="Bacteria"/>
</dbReference>
<accession>A0A1E3EXR0</accession>
<comment type="caution">
    <text evidence="3">The sequence shown here is derived from an EMBL/GenBank/DDBJ whole genome shotgun (WGS) entry which is preliminary data.</text>
</comment>
<reference evidence="3" key="1">
    <citation type="submission" date="2021-02" db="EMBL/GenBank/DDBJ databases">
        <title>Genomic Encyclopedia of Type Strains, Phase IV (KMG-V): Genome sequencing to study the core and pangenomes of soil and plant-associated prokaryotes.</title>
        <authorList>
            <person name="Whitman W."/>
        </authorList>
    </citation>
    <scope>NUCLEOTIDE SEQUENCE</scope>
    <source>
        <strain evidence="3">USDA 406</strain>
    </source>
</reference>
<evidence type="ECO:0000256" key="2">
    <source>
        <dbReference type="SAM" id="SignalP"/>
    </source>
</evidence>
<feature type="region of interest" description="Disordered" evidence="1">
    <location>
        <begin position="90"/>
        <end position="157"/>
    </location>
</feature>
<keyword evidence="6" id="KW-1185">Reference proteome</keyword>
<dbReference type="OrthoDB" id="7960044at2"/>
<dbReference type="EMBL" id="JBGBZA010000002">
    <property type="protein sequence ID" value="MEY9318123.1"/>
    <property type="molecule type" value="Genomic_DNA"/>
</dbReference>
<proteinExistence type="predicted"/>
<protein>
    <submittedName>
        <fullName evidence="3">Uncharacterized protein</fullName>
    </submittedName>
</protein>
<feature type="signal peptide" evidence="2">
    <location>
        <begin position="1"/>
        <end position="19"/>
    </location>
</feature>